<dbReference type="InterPro" id="IPR002035">
    <property type="entry name" value="VWF_A"/>
</dbReference>
<evidence type="ECO:0000256" key="1">
    <source>
        <dbReference type="ARBA" id="ARBA00022475"/>
    </source>
</evidence>
<dbReference type="PROSITE" id="PS50234">
    <property type="entry name" value="VWFA"/>
    <property type="match status" value="1"/>
</dbReference>
<keyword evidence="3 5" id="KW-1133">Transmembrane helix</keyword>
<proteinExistence type="predicted"/>
<gene>
    <name evidence="7" type="ORF">GM418_01665</name>
</gene>
<dbReference type="SMART" id="SM00327">
    <property type="entry name" value="VWA"/>
    <property type="match status" value="1"/>
</dbReference>
<dbReference type="InterPro" id="IPR050768">
    <property type="entry name" value="UPF0353/GerABKA_families"/>
</dbReference>
<dbReference type="PANTHER" id="PTHR22550:SF5">
    <property type="entry name" value="LEUCINE ZIPPER PROTEIN 4"/>
    <property type="match status" value="1"/>
</dbReference>
<feature type="transmembrane region" description="Helical" evidence="5">
    <location>
        <begin position="305"/>
        <end position="322"/>
    </location>
</feature>
<evidence type="ECO:0000256" key="4">
    <source>
        <dbReference type="ARBA" id="ARBA00023136"/>
    </source>
</evidence>
<keyword evidence="4 5" id="KW-0472">Membrane</keyword>
<dbReference type="PANTHER" id="PTHR22550">
    <property type="entry name" value="SPORE GERMINATION PROTEIN"/>
    <property type="match status" value="1"/>
</dbReference>
<dbReference type="SUPFAM" id="SSF53300">
    <property type="entry name" value="vWA-like"/>
    <property type="match status" value="1"/>
</dbReference>
<dbReference type="EMBL" id="CP046401">
    <property type="protein sequence ID" value="QGY42405.1"/>
    <property type="molecule type" value="Genomic_DNA"/>
</dbReference>
<dbReference type="RefSeq" id="WP_158862518.1">
    <property type="nucleotide sequence ID" value="NZ_CP046401.1"/>
</dbReference>
<dbReference type="InterPro" id="IPR036465">
    <property type="entry name" value="vWFA_dom_sf"/>
</dbReference>
<protein>
    <submittedName>
        <fullName evidence="7">VWA domain-containing protein</fullName>
    </submittedName>
</protein>
<dbReference type="AlphaFoldDB" id="A0A6I6JHQ4"/>
<organism evidence="7 8">
    <name type="scientific">Maribellus comscasis</name>
    <dbReference type="NCBI Taxonomy" id="2681766"/>
    <lineage>
        <taxon>Bacteria</taxon>
        <taxon>Pseudomonadati</taxon>
        <taxon>Bacteroidota</taxon>
        <taxon>Bacteroidia</taxon>
        <taxon>Marinilabiliales</taxon>
        <taxon>Prolixibacteraceae</taxon>
        <taxon>Maribellus</taxon>
    </lineage>
</organism>
<keyword evidence="8" id="KW-1185">Reference proteome</keyword>
<name>A0A6I6JHQ4_9BACT</name>
<dbReference type="KEGG" id="mcos:GM418_01665"/>
<dbReference type="Proteomes" id="UP000428260">
    <property type="component" value="Chromosome"/>
</dbReference>
<evidence type="ECO:0000256" key="2">
    <source>
        <dbReference type="ARBA" id="ARBA00022692"/>
    </source>
</evidence>
<dbReference type="InterPro" id="IPR033881">
    <property type="entry name" value="vWA_BatA_type"/>
</dbReference>
<keyword evidence="2 5" id="KW-0812">Transmembrane</keyword>
<evidence type="ECO:0000256" key="5">
    <source>
        <dbReference type="SAM" id="Phobius"/>
    </source>
</evidence>
<dbReference type="InterPro" id="IPR024163">
    <property type="entry name" value="Aerotolerance_reg_N"/>
</dbReference>
<sequence length="331" mass="36819">MFEGLTFKNPEFFYLALVIIPMAAWYIFRQKRNTASIQISSTASVFRAPRTIKHYLRHLVFLLQIIAISFFTVVLARPQSSSNWENVTTEGIDIVIALDISSSMLARDFTPDRLEAAKNVAMEFISGREYDRMGLVVFAGEAFTQCPLTTDRAVLLNLFKDLQSGMIEDGTAIGNGLATSVARLKDSEAISRVVILLTDGENNSGEIAPVTAAEIAKTYGIRVYTVGVGSIGTAPYPVQTPYGIQLRDMEVKIDEETLQEISTITDGKYFRATSNNKLEEIYKEIDALEKSKIEVREFSRKSEEFLPFAAAGLLSLILSLILRTTVFRSIP</sequence>
<evidence type="ECO:0000256" key="3">
    <source>
        <dbReference type="ARBA" id="ARBA00022989"/>
    </source>
</evidence>
<keyword evidence="1" id="KW-1003">Cell membrane</keyword>
<evidence type="ECO:0000259" key="6">
    <source>
        <dbReference type="PROSITE" id="PS50234"/>
    </source>
</evidence>
<dbReference type="Gene3D" id="3.40.50.410">
    <property type="entry name" value="von Willebrand factor, type A domain"/>
    <property type="match status" value="1"/>
</dbReference>
<reference evidence="7 8" key="1">
    <citation type="submission" date="2019-11" db="EMBL/GenBank/DDBJ databases">
        <authorList>
            <person name="Zheng R.K."/>
            <person name="Sun C.M."/>
        </authorList>
    </citation>
    <scope>NUCLEOTIDE SEQUENCE [LARGE SCALE GENOMIC DNA]</scope>
    <source>
        <strain evidence="7 8">WC007</strain>
    </source>
</reference>
<dbReference type="Pfam" id="PF00092">
    <property type="entry name" value="VWA"/>
    <property type="match status" value="1"/>
</dbReference>
<evidence type="ECO:0000313" key="7">
    <source>
        <dbReference type="EMBL" id="QGY42405.1"/>
    </source>
</evidence>
<feature type="transmembrane region" description="Helical" evidence="5">
    <location>
        <begin position="12"/>
        <end position="28"/>
    </location>
</feature>
<feature type="transmembrane region" description="Helical" evidence="5">
    <location>
        <begin position="55"/>
        <end position="76"/>
    </location>
</feature>
<dbReference type="PRINTS" id="PR00453">
    <property type="entry name" value="VWFADOMAIN"/>
</dbReference>
<dbReference type="Pfam" id="PF07584">
    <property type="entry name" value="BatA"/>
    <property type="match status" value="1"/>
</dbReference>
<dbReference type="CDD" id="cd01467">
    <property type="entry name" value="vWA_BatA_type"/>
    <property type="match status" value="1"/>
</dbReference>
<feature type="domain" description="VWFA" evidence="6">
    <location>
        <begin position="93"/>
        <end position="285"/>
    </location>
</feature>
<accession>A0A6I6JHQ4</accession>
<evidence type="ECO:0000313" key="8">
    <source>
        <dbReference type="Proteomes" id="UP000428260"/>
    </source>
</evidence>